<organism evidence="2 3">
    <name type="scientific">Stachybotrys elegans</name>
    <dbReference type="NCBI Taxonomy" id="80388"/>
    <lineage>
        <taxon>Eukaryota</taxon>
        <taxon>Fungi</taxon>
        <taxon>Dikarya</taxon>
        <taxon>Ascomycota</taxon>
        <taxon>Pezizomycotina</taxon>
        <taxon>Sordariomycetes</taxon>
        <taxon>Hypocreomycetidae</taxon>
        <taxon>Hypocreales</taxon>
        <taxon>Stachybotryaceae</taxon>
        <taxon>Stachybotrys</taxon>
    </lineage>
</organism>
<proteinExistence type="predicted"/>
<protein>
    <submittedName>
        <fullName evidence="2">Uncharacterized protein</fullName>
    </submittedName>
</protein>
<dbReference type="AlphaFoldDB" id="A0A8K0WU64"/>
<evidence type="ECO:0000256" key="1">
    <source>
        <dbReference type="SAM" id="MobiDB-lite"/>
    </source>
</evidence>
<name>A0A8K0WU64_9HYPO</name>
<reference evidence="2" key="1">
    <citation type="journal article" date="2021" name="Nat. Commun.">
        <title>Genetic determinants of endophytism in the Arabidopsis root mycobiome.</title>
        <authorList>
            <person name="Mesny F."/>
            <person name="Miyauchi S."/>
            <person name="Thiergart T."/>
            <person name="Pickel B."/>
            <person name="Atanasova L."/>
            <person name="Karlsson M."/>
            <person name="Huettel B."/>
            <person name="Barry K.W."/>
            <person name="Haridas S."/>
            <person name="Chen C."/>
            <person name="Bauer D."/>
            <person name="Andreopoulos W."/>
            <person name="Pangilinan J."/>
            <person name="LaButti K."/>
            <person name="Riley R."/>
            <person name="Lipzen A."/>
            <person name="Clum A."/>
            <person name="Drula E."/>
            <person name="Henrissat B."/>
            <person name="Kohler A."/>
            <person name="Grigoriev I.V."/>
            <person name="Martin F.M."/>
            <person name="Hacquard S."/>
        </authorList>
    </citation>
    <scope>NUCLEOTIDE SEQUENCE</scope>
    <source>
        <strain evidence="2">MPI-CAGE-CH-0235</strain>
    </source>
</reference>
<evidence type="ECO:0000313" key="3">
    <source>
        <dbReference type="Proteomes" id="UP000813444"/>
    </source>
</evidence>
<comment type="caution">
    <text evidence="2">The sequence shown here is derived from an EMBL/GenBank/DDBJ whole genome shotgun (WGS) entry which is preliminary data.</text>
</comment>
<feature type="region of interest" description="Disordered" evidence="1">
    <location>
        <begin position="146"/>
        <end position="175"/>
    </location>
</feature>
<feature type="region of interest" description="Disordered" evidence="1">
    <location>
        <begin position="262"/>
        <end position="299"/>
    </location>
</feature>
<accession>A0A8K0WU64</accession>
<gene>
    <name evidence="2" type="ORF">B0I35DRAFT_477806</name>
</gene>
<keyword evidence="3" id="KW-1185">Reference proteome</keyword>
<dbReference type="Proteomes" id="UP000813444">
    <property type="component" value="Unassembled WGS sequence"/>
</dbReference>
<feature type="compositionally biased region" description="Basic and acidic residues" evidence="1">
    <location>
        <begin position="267"/>
        <end position="277"/>
    </location>
</feature>
<evidence type="ECO:0000313" key="2">
    <source>
        <dbReference type="EMBL" id="KAH7321308.1"/>
    </source>
</evidence>
<dbReference type="EMBL" id="JAGPNK010000005">
    <property type="protein sequence ID" value="KAH7321308.1"/>
    <property type="molecule type" value="Genomic_DNA"/>
</dbReference>
<sequence>MCEQIIRACQYCGSHTPTKRLSCDIQLYISAAPFIPLEELPESLLPSACPGIKLKCLPYGARNCPNWERCIARDVWEEKQVQEQTRRIAEELVQEARRAAEMESQWEDAWELEAWLQHVNHLRRMPVPPRGECESFMAQGKRDFMEMHPQPRPQQNDQKGLAEAAAPTERRPSSVTMPASIPIAQADKKRRDVNCSEWFTHQMACPVKRCYVRWPVNKGQPPAAARLDAWLNAPSHGPWEPCGRADLSSAAGESAVIGEATMFPDTPESKASDDTHELQGTSMIAPSRETSVDRSSVPL</sequence>